<dbReference type="InterPro" id="IPR029044">
    <property type="entry name" value="Nucleotide-diphossugar_trans"/>
</dbReference>
<dbReference type="STRING" id="1835254.CL55_00010090"/>
<dbReference type="Pfam" id="PF12804">
    <property type="entry name" value="NTP_transf_3"/>
    <property type="match status" value="1"/>
</dbReference>
<dbReference type="CDD" id="cd04182">
    <property type="entry name" value="GT_2_like_f"/>
    <property type="match status" value="1"/>
</dbReference>
<protein>
    <submittedName>
        <fullName evidence="3">MobA-related protein</fullName>
        <ecNumber evidence="3">2.7.7.76</ecNumber>
    </submittedName>
</protein>
<gene>
    <name evidence="3" type="ORF">CL55_00010090</name>
</gene>
<dbReference type="Gene3D" id="3.90.550.10">
    <property type="entry name" value="Spore Coat Polysaccharide Biosynthesis Protein SpsA, Chain A"/>
    <property type="match status" value="1"/>
</dbReference>
<evidence type="ECO:0000259" key="2">
    <source>
        <dbReference type="Pfam" id="PF12804"/>
    </source>
</evidence>
<dbReference type="PATRIC" id="fig|576611.7.peg.1025"/>
<dbReference type="EC" id="2.7.7.76" evidence="3"/>
<sequence length="218" mass="24091">MTSSSPSAHDSQLRIAVLLLAAGEGSRLGSHPKALLHRDGKTLLELFSSAIQGFSPVECIVVTGFHAQLIESEIAKMNPSLTHPMKIIRNGSPEEGQPSSVRLGLESLRTNFDVLLVALSDQPEVGAKEIQELLDEYAKRKDGQEIILPMVDGRRGNPVLFSYKAVLDVLAQPGMVCRDYMDTHPDKVRAMHTSNQAFVMDVDTTEDIQRHKLKRFSF</sequence>
<dbReference type="KEGG" id="pdq:CL55_00010090"/>
<evidence type="ECO:0000313" key="4">
    <source>
        <dbReference type="Proteomes" id="UP000061135"/>
    </source>
</evidence>
<dbReference type="InterPro" id="IPR025877">
    <property type="entry name" value="MobA-like_NTP_Trfase"/>
</dbReference>
<dbReference type="PANTHER" id="PTHR43777:SF1">
    <property type="entry name" value="MOLYBDENUM COFACTOR CYTIDYLYLTRANSFERASE"/>
    <property type="match status" value="1"/>
</dbReference>
<proteinExistence type="predicted"/>
<dbReference type="EMBL" id="CP007501">
    <property type="protein sequence ID" value="AKD25342.1"/>
    <property type="molecule type" value="Genomic_DNA"/>
</dbReference>
<organism evidence="3 4">
    <name type="scientific">Polynucleobacter duraquae</name>
    <dbReference type="NCBI Taxonomy" id="1835254"/>
    <lineage>
        <taxon>Bacteria</taxon>
        <taxon>Pseudomonadati</taxon>
        <taxon>Pseudomonadota</taxon>
        <taxon>Betaproteobacteria</taxon>
        <taxon>Burkholderiales</taxon>
        <taxon>Burkholderiaceae</taxon>
        <taxon>Polynucleobacter</taxon>
    </lineage>
</organism>
<dbReference type="RefSeq" id="WP_046330141.1">
    <property type="nucleotide sequence ID" value="NZ_CP007501.1"/>
</dbReference>
<keyword evidence="3" id="KW-0548">Nucleotidyltransferase</keyword>
<dbReference type="GO" id="GO:0061602">
    <property type="term" value="F:molybdenum cofactor cytidylyltransferase activity"/>
    <property type="evidence" value="ECO:0007669"/>
    <property type="project" value="UniProtKB-EC"/>
</dbReference>
<keyword evidence="1" id="KW-0460">Magnesium</keyword>
<accession>A0A0E3ZK06</accession>
<reference evidence="3 4" key="1">
    <citation type="submission" date="2014-03" db="EMBL/GenBank/DDBJ databases">
        <title>Genome of Polynucleobacter strain MWH-MoK4.</title>
        <authorList>
            <person name="Hahn M.W."/>
        </authorList>
    </citation>
    <scope>NUCLEOTIDE SEQUENCE [LARGE SCALE GENOMIC DNA]</scope>
    <source>
        <strain evidence="3 4">MWH-MoK4</strain>
    </source>
</reference>
<dbReference type="AlphaFoldDB" id="A0A0E3ZK06"/>
<feature type="domain" description="MobA-like NTP transferase" evidence="2">
    <location>
        <begin position="18"/>
        <end position="169"/>
    </location>
</feature>
<evidence type="ECO:0000256" key="1">
    <source>
        <dbReference type="ARBA" id="ARBA00022842"/>
    </source>
</evidence>
<dbReference type="HOGENOM" id="CLU_061980_4_0_4"/>
<evidence type="ECO:0000313" key="3">
    <source>
        <dbReference type="EMBL" id="AKD25342.1"/>
    </source>
</evidence>
<keyword evidence="4" id="KW-1185">Reference proteome</keyword>
<dbReference type="Proteomes" id="UP000061135">
    <property type="component" value="Chromosome"/>
</dbReference>
<dbReference type="SUPFAM" id="SSF53448">
    <property type="entry name" value="Nucleotide-diphospho-sugar transferases"/>
    <property type="match status" value="1"/>
</dbReference>
<name>A0A0E3ZK06_9BURK</name>
<dbReference type="PANTHER" id="PTHR43777">
    <property type="entry name" value="MOLYBDENUM COFACTOR CYTIDYLYLTRANSFERASE"/>
    <property type="match status" value="1"/>
</dbReference>
<keyword evidence="3" id="KW-0808">Transferase</keyword>